<keyword evidence="2" id="KW-1185">Reference proteome</keyword>
<name>A0ACA9Q781_9GLOM</name>
<evidence type="ECO:0000313" key="2">
    <source>
        <dbReference type="Proteomes" id="UP000789920"/>
    </source>
</evidence>
<feature type="non-terminal residue" evidence="1">
    <location>
        <position position="302"/>
    </location>
</feature>
<protein>
    <submittedName>
        <fullName evidence="1">26155_t:CDS:1</fullName>
    </submittedName>
</protein>
<dbReference type="Proteomes" id="UP000789920">
    <property type="component" value="Unassembled WGS sequence"/>
</dbReference>
<comment type="caution">
    <text evidence="1">The sequence shown here is derived from an EMBL/GenBank/DDBJ whole genome shotgun (WGS) entry which is preliminary data.</text>
</comment>
<sequence>MSEAEDSTLESSEFGNQASADSTELDGSIQTPARDVDKKDSDDAIKDEEKPINMSFNTKSRNIIRYTREQLLELRESPLVKKPDALPPISSWFGEPVVKKEKRNNTDGVQDNEKGKQLGQSFVDGLNKSKDDLTAGISKSPLIGSSKSPNGSEPTSPKPSGMYKIILGPPKTIFASSSVGGLKSAEDKPNQARAGRSDGMRQRQDEYSRAGIKDFEPRAPRGPTGERGFVGREALRERALADKALKESMGSSHNSHSRGLGHTRSQDTNRNSRRDGDENLASPFNISILSDFNICFVSAGGG</sequence>
<evidence type="ECO:0000313" key="1">
    <source>
        <dbReference type="EMBL" id="CAG8733180.1"/>
    </source>
</evidence>
<reference evidence="1" key="1">
    <citation type="submission" date="2021-06" db="EMBL/GenBank/DDBJ databases">
        <authorList>
            <person name="Kallberg Y."/>
            <person name="Tangrot J."/>
            <person name="Rosling A."/>
        </authorList>
    </citation>
    <scope>NUCLEOTIDE SEQUENCE</scope>
    <source>
        <strain evidence="1">MA461A</strain>
    </source>
</reference>
<dbReference type="EMBL" id="CAJVQC010026433">
    <property type="protein sequence ID" value="CAG8733180.1"/>
    <property type="molecule type" value="Genomic_DNA"/>
</dbReference>
<gene>
    <name evidence="1" type="ORF">RPERSI_LOCUS12373</name>
</gene>
<proteinExistence type="predicted"/>
<accession>A0ACA9Q781</accession>
<organism evidence="1 2">
    <name type="scientific">Racocetra persica</name>
    <dbReference type="NCBI Taxonomy" id="160502"/>
    <lineage>
        <taxon>Eukaryota</taxon>
        <taxon>Fungi</taxon>
        <taxon>Fungi incertae sedis</taxon>
        <taxon>Mucoromycota</taxon>
        <taxon>Glomeromycotina</taxon>
        <taxon>Glomeromycetes</taxon>
        <taxon>Diversisporales</taxon>
        <taxon>Gigasporaceae</taxon>
        <taxon>Racocetra</taxon>
    </lineage>
</organism>